<organism evidence="11 12">
    <name type="scientific">Salicibibacter cibi</name>
    <dbReference type="NCBI Taxonomy" id="2743001"/>
    <lineage>
        <taxon>Bacteria</taxon>
        <taxon>Bacillati</taxon>
        <taxon>Bacillota</taxon>
        <taxon>Bacilli</taxon>
        <taxon>Bacillales</taxon>
        <taxon>Bacillaceae</taxon>
        <taxon>Salicibibacter</taxon>
    </lineage>
</organism>
<protein>
    <submittedName>
        <fullName evidence="11">Response regulator transcription factor</fullName>
    </submittedName>
</protein>
<dbReference type="FunFam" id="1.10.10.10:FF:000018">
    <property type="entry name" value="DNA-binding response regulator ResD"/>
    <property type="match status" value="1"/>
</dbReference>
<keyword evidence="5 8" id="KW-0238">DNA-binding</keyword>
<dbReference type="GO" id="GO:0000156">
    <property type="term" value="F:phosphorelay response regulator activity"/>
    <property type="evidence" value="ECO:0007669"/>
    <property type="project" value="TreeGrafter"/>
</dbReference>
<keyword evidence="3" id="KW-0902">Two-component regulatory system</keyword>
<keyword evidence="6" id="KW-0804">Transcription</keyword>
<keyword evidence="12" id="KW-1185">Reference proteome</keyword>
<sequence>MRHNVLIIDDDKELCRLLQKNLNVENMDADIYHTGKEGLFALKDERYQLVVLDIMMPGMDGFQVLEKIREISSLPILMLTAKSDSASKVVGLRSGADDYLIKPFDMDECIARIHSLIRRYTNFNPHFEPEEILTFDGLMIDLESRSVSTKNRRMELPPKEFDILVYCAQNQGKILTKQQIYEKVWGESYVYDDNNMMAIISKLRKKIEDNPSSPAYIQTVKGIGYRFSREV</sequence>
<keyword evidence="2 7" id="KW-0597">Phosphoprotein</keyword>
<dbReference type="GO" id="GO:0005829">
    <property type="term" value="C:cytosol"/>
    <property type="evidence" value="ECO:0007669"/>
    <property type="project" value="TreeGrafter"/>
</dbReference>
<dbReference type="SUPFAM" id="SSF46894">
    <property type="entry name" value="C-terminal effector domain of the bipartite response regulators"/>
    <property type="match status" value="1"/>
</dbReference>
<reference evidence="11 12" key="1">
    <citation type="submission" date="2020-06" db="EMBL/GenBank/DDBJ databases">
        <title>Genomic analysis of Salicibibacter sp. NKC21-4.</title>
        <authorList>
            <person name="Oh Y.J."/>
        </authorList>
    </citation>
    <scope>NUCLEOTIDE SEQUENCE [LARGE SCALE GENOMIC DNA]</scope>
    <source>
        <strain evidence="11 12">NKC21-4</strain>
    </source>
</reference>
<evidence type="ECO:0000313" key="11">
    <source>
        <dbReference type="EMBL" id="QQK81468.1"/>
    </source>
</evidence>
<dbReference type="CDD" id="cd00383">
    <property type="entry name" value="trans_reg_C"/>
    <property type="match status" value="1"/>
</dbReference>
<dbReference type="InterPro" id="IPR011006">
    <property type="entry name" value="CheY-like_superfamily"/>
</dbReference>
<dbReference type="PANTHER" id="PTHR48111:SF2">
    <property type="entry name" value="RESPONSE REGULATOR SAER"/>
    <property type="match status" value="1"/>
</dbReference>
<dbReference type="EMBL" id="CP054706">
    <property type="protein sequence ID" value="QQK81468.1"/>
    <property type="molecule type" value="Genomic_DNA"/>
</dbReference>
<dbReference type="PROSITE" id="PS51755">
    <property type="entry name" value="OMPR_PHOB"/>
    <property type="match status" value="1"/>
</dbReference>
<dbReference type="KEGG" id="scib:HUG20_17155"/>
<evidence type="ECO:0000259" key="10">
    <source>
        <dbReference type="PROSITE" id="PS51755"/>
    </source>
</evidence>
<dbReference type="Gene3D" id="3.40.50.2300">
    <property type="match status" value="1"/>
</dbReference>
<dbReference type="FunFam" id="3.40.50.2300:FF:000001">
    <property type="entry name" value="DNA-binding response regulator PhoB"/>
    <property type="match status" value="1"/>
</dbReference>
<evidence type="ECO:0000256" key="8">
    <source>
        <dbReference type="PROSITE-ProRule" id="PRU01091"/>
    </source>
</evidence>
<evidence type="ECO:0000256" key="4">
    <source>
        <dbReference type="ARBA" id="ARBA00023015"/>
    </source>
</evidence>
<dbReference type="PROSITE" id="PS50110">
    <property type="entry name" value="RESPONSE_REGULATORY"/>
    <property type="match status" value="1"/>
</dbReference>
<dbReference type="Gene3D" id="1.10.10.10">
    <property type="entry name" value="Winged helix-like DNA-binding domain superfamily/Winged helix DNA-binding domain"/>
    <property type="match status" value="1"/>
</dbReference>
<dbReference type="SMART" id="SM00448">
    <property type="entry name" value="REC"/>
    <property type="match status" value="1"/>
</dbReference>
<dbReference type="SMART" id="SM00862">
    <property type="entry name" value="Trans_reg_C"/>
    <property type="match status" value="1"/>
</dbReference>
<keyword evidence="4" id="KW-0805">Transcription regulation</keyword>
<dbReference type="GO" id="GO:0032993">
    <property type="term" value="C:protein-DNA complex"/>
    <property type="evidence" value="ECO:0007669"/>
    <property type="project" value="TreeGrafter"/>
</dbReference>
<dbReference type="InterPro" id="IPR001867">
    <property type="entry name" value="OmpR/PhoB-type_DNA-bd"/>
</dbReference>
<dbReference type="InterPro" id="IPR039420">
    <property type="entry name" value="WalR-like"/>
</dbReference>
<dbReference type="AlphaFoldDB" id="A0A7T7CGR0"/>
<proteinExistence type="predicted"/>
<feature type="modified residue" description="4-aspartylphosphate" evidence="7">
    <location>
        <position position="53"/>
    </location>
</feature>
<dbReference type="RefSeq" id="WP_200085894.1">
    <property type="nucleotide sequence ID" value="NZ_CP054706.1"/>
</dbReference>
<gene>
    <name evidence="11" type="ORF">HUG20_17155</name>
</gene>
<evidence type="ECO:0000256" key="6">
    <source>
        <dbReference type="ARBA" id="ARBA00023163"/>
    </source>
</evidence>
<comment type="subcellular location">
    <subcellularLocation>
        <location evidence="1">Cytoplasm</location>
    </subcellularLocation>
</comment>
<dbReference type="GO" id="GO:0000976">
    <property type="term" value="F:transcription cis-regulatory region binding"/>
    <property type="evidence" value="ECO:0007669"/>
    <property type="project" value="TreeGrafter"/>
</dbReference>
<evidence type="ECO:0000259" key="9">
    <source>
        <dbReference type="PROSITE" id="PS50110"/>
    </source>
</evidence>
<name>A0A7T7CGR0_9BACI</name>
<dbReference type="GO" id="GO:0006355">
    <property type="term" value="P:regulation of DNA-templated transcription"/>
    <property type="evidence" value="ECO:0007669"/>
    <property type="project" value="InterPro"/>
</dbReference>
<dbReference type="Proteomes" id="UP000595349">
    <property type="component" value="Chromosome"/>
</dbReference>
<dbReference type="PANTHER" id="PTHR48111">
    <property type="entry name" value="REGULATOR OF RPOS"/>
    <property type="match status" value="1"/>
</dbReference>
<feature type="domain" description="Response regulatory" evidence="9">
    <location>
        <begin position="4"/>
        <end position="117"/>
    </location>
</feature>
<evidence type="ECO:0000256" key="1">
    <source>
        <dbReference type="ARBA" id="ARBA00004496"/>
    </source>
</evidence>
<feature type="domain" description="OmpR/PhoB-type" evidence="10">
    <location>
        <begin position="130"/>
        <end position="229"/>
    </location>
</feature>
<evidence type="ECO:0000256" key="5">
    <source>
        <dbReference type="ARBA" id="ARBA00023125"/>
    </source>
</evidence>
<dbReference type="InterPro" id="IPR036388">
    <property type="entry name" value="WH-like_DNA-bd_sf"/>
</dbReference>
<dbReference type="Pfam" id="PF00486">
    <property type="entry name" value="Trans_reg_C"/>
    <property type="match status" value="1"/>
</dbReference>
<feature type="DNA-binding region" description="OmpR/PhoB-type" evidence="8">
    <location>
        <begin position="130"/>
        <end position="229"/>
    </location>
</feature>
<dbReference type="InterPro" id="IPR016032">
    <property type="entry name" value="Sig_transdc_resp-reg_C-effctor"/>
</dbReference>
<evidence type="ECO:0000256" key="3">
    <source>
        <dbReference type="ARBA" id="ARBA00023012"/>
    </source>
</evidence>
<evidence type="ECO:0000256" key="2">
    <source>
        <dbReference type="ARBA" id="ARBA00022553"/>
    </source>
</evidence>
<accession>A0A7T7CGR0</accession>
<dbReference type="Gene3D" id="6.10.250.690">
    <property type="match status" value="1"/>
</dbReference>
<dbReference type="SUPFAM" id="SSF52172">
    <property type="entry name" value="CheY-like"/>
    <property type="match status" value="1"/>
</dbReference>
<dbReference type="InterPro" id="IPR001789">
    <property type="entry name" value="Sig_transdc_resp-reg_receiver"/>
</dbReference>
<evidence type="ECO:0000313" key="12">
    <source>
        <dbReference type="Proteomes" id="UP000595349"/>
    </source>
</evidence>
<dbReference type="Pfam" id="PF00072">
    <property type="entry name" value="Response_reg"/>
    <property type="match status" value="1"/>
</dbReference>
<evidence type="ECO:0000256" key="7">
    <source>
        <dbReference type="PROSITE-ProRule" id="PRU00169"/>
    </source>
</evidence>